<dbReference type="InterPro" id="IPR011765">
    <property type="entry name" value="Pept_M16_N"/>
</dbReference>
<evidence type="ECO:0008006" key="9">
    <source>
        <dbReference type="Google" id="ProtNLM"/>
    </source>
</evidence>
<evidence type="ECO:0000259" key="6">
    <source>
        <dbReference type="Pfam" id="PF05193"/>
    </source>
</evidence>
<protein>
    <recommendedName>
        <fullName evidence="9">Mitochondrial-processing peptidase subunit alpha</fullName>
    </recommendedName>
</protein>
<feature type="region of interest" description="Disordered" evidence="4">
    <location>
        <begin position="965"/>
        <end position="1042"/>
    </location>
</feature>
<dbReference type="EMBL" id="JALLBG020000035">
    <property type="protein sequence ID" value="KAL3770838.1"/>
    <property type="molecule type" value="Genomic_DNA"/>
</dbReference>
<evidence type="ECO:0000256" key="2">
    <source>
        <dbReference type="ARBA" id="ARBA00007261"/>
    </source>
</evidence>
<feature type="compositionally biased region" description="Polar residues" evidence="4">
    <location>
        <begin position="993"/>
        <end position="1006"/>
    </location>
</feature>
<comment type="caution">
    <text evidence="7">The sequence shown here is derived from an EMBL/GenBank/DDBJ whole genome shotgun (WGS) entry which is preliminary data.</text>
</comment>
<dbReference type="Pfam" id="PF00675">
    <property type="entry name" value="Peptidase_M16"/>
    <property type="match status" value="1"/>
</dbReference>
<dbReference type="AlphaFoldDB" id="A0ABD3N3Z7"/>
<name>A0ABD3N3Z7_9STRA</name>
<comment type="similarity">
    <text evidence="2">Belongs to the peptidase M16 family.</text>
</comment>
<organism evidence="7 8">
    <name type="scientific">Discostella pseudostelligera</name>
    <dbReference type="NCBI Taxonomy" id="259834"/>
    <lineage>
        <taxon>Eukaryota</taxon>
        <taxon>Sar</taxon>
        <taxon>Stramenopiles</taxon>
        <taxon>Ochrophyta</taxon>
        <taxon>Bacillariophyta</taxon>
        <taxon>Coscinodiscophyceae</taxon>
        <taxon>Thalassiosirophycidae</taxon>
        <taxon>Stephanodiscales</taxon>
        <taxon>Stephanodiscaceae</taxon>
        <taxon>Discostella</taxon>
    </lineage>
</organism>
<feature type="region of interest" description="Disordered" evidence="4">
    <location>
        <begin position="48"/>
        <end position="84"/>
    </location>
</feature>
<dbReference type="PANTHER" id="PTHR11851">
    <property type="entry name" value="METALLOPROTEASE"/>
    <property type="match status" value="1"/>
</dbReference>
<proteinExistence type="inferred from homology"/>
<dbReference type="SUPFAM" id="SSF63411">
    <property type="entry name" value="LuxS/MPP-like metallohydrolase"/>
    <property type="match status" value="2"/>
</dbReference>
<dbReference type="Gene3D" id="3.30.830.10">
    <property type="entry name" value="Metalloenzyme, LuxS/M16 peptidase-like"/>
    <property type="match status" value="2"/>
</dbReference>
<evidence type="ECO:0000313" key="7">
    <source>
        <dbReference type="EMBL" id="KAL3770838.1"/>
    </source>
</evidence>
<comment type="function">
    <text evidence="1">Substrate recognition and binding subunit of the essential mitochondrial processing protease (MPP), which cleaves the mitochondrial sequence off newly imported precursors proteins.</text>
</comment>
<feature type="domain" description="Peptidase M16 N-terminal" evidence="5">
    <location>
        <begin position="201"/>
        <end position="291"/>
    </location>
</feature>
<evidence type="ECO:0000256" key="1">
    <source>
        <dbReference type="ARBA" id="ARBA00002123"/>
    </source>
</evidence>
<accession>A0ABD3N3Z7</accession>
<keyword evidence="8" id="KW-1185">Reference proteome</keyword>
<dbReference type="Proteomes" id="UP001530293">
    <property type="component" value="Unassembled WGS sequence"/>
</dbReference>
<evidence type="ECO:0000313" key="8">
    <source>
        <dbReference type="Proteomes" id="UP001530293"/>
    </source>
</evidence>
<reference evidence="7 8" key="1">
    <citation type="submission" date="2024-10" db="EMBL/GenBank/DDBJ databases">
        <title>Updated reference genomes for cyclostephanoid diatoms.</title>
        <authorList>
            <person name="Roberts W.R."/>
            <person name="Alverson A.J."/>
        </authorList>
    </citation>
    <scope>NUCLEOTIDE SEQUENCE [LARGE SCALE GENOMIC DNA]</scope>
    <source>
        <strain evidence="7 8">AJA232-27</strain>
    </source>
</reference>
<dbReference type="PANTHER" id="PTHR11851:SF49">
    <property type="entry name" value="MITOCHONDRIAL-PROCESSING PEPTIDASE SUBUNIT ALPHA"/>
    <property type="match status" value="1"/>
</dbReference>
<feature type="coiled-coil region" evidence="3">
    <location>
        <begin position="608"/>
        <end position="635"/>
    </location>
</feature>
<evidence type="ECO:0000259" key="5">
    <source>
        <dbReference type="Pfam" id="PF00675"/>
    </source>
</evidence>
<evidence type="ECO:0000256" key="4">
    <source>
        <dbReference type="SAM" id="MobiDB-lite"/>
    </source>
</evidence>
<dbReference type="InterPro" id="IPR011249">
    <property type="entry name" value="Metalloenz_LuxS/M16"/>
</dbReference>
<gene>
    <name evidence="7" type="ORF">ACHAWU_006397</name>
</gene>
<feature type="region of interest" description="Disordered" evidence="4">
    <location>
        <begin position="857"/>
        <end position="880"/>
    </location>
</feature>
<feature type="domain" description="Peptidase M16 C-terminal" evidence="6">
    <location>
        <begin position="335"/>
        <end position="533"/>
    </location>
</feature>
<feature type="compositionally biased region" description="Low complexity" evidence="4">
    <location>
        <begin position="62"/>
        <end position="76"/>
    </location>
</feature>
<keyword evidence="3" id="KW-0175">Coiled coil</keyword>
<sequence>MMMLNSRSTVAANAAARLVNSTRGPLLARYHCGIIRYFAAQSQIEPAPLLSSQPQPQPPAPGDAATCAATPTPKATFSSNEFPDRNEAPIITRTQSIDHNNFISQKTKRSVTQYSISPTRSIGIERPSHIPPNVPLESLGVPDLELTTLPNGVRVGSIENYSRVSSVGVLLDFGSRHELDRCTLPPNNNNNTGSTDQQVVSTAGVNHLMELMAFQSTQHHTGSDIRNIMEHLGSAYFATSSREQMMYCVDVLRPNVNMAFGLLSETIKCPMLEDVEIEEMKQVIQFQVMDIMPQVLMGEGLQMAGYGPLDHQEGGSQVLQQLGRPHFCTPESLPNLTAQSVHAFREMHLLNRPHGIVVSGSGIAHEALVELANANFGHIIASSDDDTVKNTRTIPSVYTGGEYRLQRPPNPNPAKEEFTHVAIAFEVGGWHSTDLVPTCVLQTLLGGGSSFSAGGPGKGMYSRLYREVLNRFSWAESSEAFTSFHSESGLWGMSGSCKPAHAREMTRVLIDHFLKLENELVTDEELSRARNMLKCNVLTQLESRLVLFEDIGRQILTYGKREDAATMCAKIDAVTKEDIRDVVRNALKKPPTLSTVGIDIGNIERPSKESHEAEIAAIEADIEAIRAERKALQSKIDSAIGGNKQQKNSPLGRERDALNKLKNRKGLMVEQKRHIRTRLENIKADSDRLNDQTKHARSGMKFTTVAEIDKEISRLRYKQETSSMSLSDEKKLIREIENLQASKRTAEELQSKKRSLESIKEDRKTVQAELNAKSAEIDAIQKEIDAQALVVKEMTDKQSSQRGAVDDLIKQREDLKTKMDEKFKEKNELKTQFHEKTNDWYNNQRAIKAQKQIEYEKEKKRREEEKSVAQKAAEEKAKSDVVAVKDDPFAGFKAVSKKSDDEIYFGKAKGAKASKPKSKKASKPVAFSINLDLFDQFGMLSMSPPTSLDAVSASVDELKAKKQWYSEQPRGSVPTARDIRKANEAAGAKLHGGSSNNNKTKGSTTRGKNKGNFAISNDEFAPLGIGSDEAANGNWGKSEEAS</sequence>
<dbReference type="Pfam" id="PF05193">
    <property type="entry name" value="Peptidase_M16_C"/>
    <property type="match status" value="1"/>
</dbReference>
<dbReference type="InterPro" id="IPR007863">
    <property type="entry name" value="Peptidase_M16_C"/>
</dbReference>
<evidence type="ECO:0000256" key="3">
    <source>
        <dbReference type="SAM" id="Coils"/>
    </source>
</evidence>
<dbReference type="InterPro" id="IPR050361">
    <property type="entry name" value="MPP/UQCRC_Complex"/>
</dbReference>